<evidence type="ECO:0000313" key="3">
    <source>
        <dbReference type="Proteomes" id="UP001443914"/>
    </source>
</evidence>
<dbReference type="GO" id="GO:0006952">
    <property type="term" value="P:defense response"/>
    <property type="evidence" value="ECO:0007669"/>
    <property type="project" value="UniProtKB-KW"/>
</dbReference>
<organism evidence="2 3">
    <name type="scientific">Saponaria officinalis</name>
    <name type="common">Common soapwort</name>
    <name type="synonym">Lychnis saponaria</name>
    <dbReference type="NCBI Taxonomy" id="3572"/>
    <lineage>
        <taxon>Eukaryota</taxon>
        <taxon>Viridiplantae</taxon>
        <taxon>Streptophyta</taxon>
        <taxon>Embryophyta</taxon>
        <taxon>Tracheophyta</taxon>
        <taxon>Spermatophyta</taxon>
        <taxon>Magnoliopsida</taxon>
        <taxon>eudicotyledons</taxon>
        <taxon>Gunneridae</taxon>
        <taxon>Pentapetalae</taxon>
        <taxon>Caryophyllales</taxon>
        <taxon>Caryophyllaceae</taxon>
        <taxon>Caryophylleae</taxon>
        <taxon>Saponaria</taxon>
    </lineage>
</organism>
<gene>
    <name evidence="2" type="ORF">RND81_10G099200</name>
</gene>
<dbReference type="PANTHER" id="PTHR36766:SF36">
    <property type="entry name" value="AAA+ ATPASE DOMAIN-CONTAINING PROTEIN"/>
    <property type="match status" value="1"/>
</dbReference>
<dbReference type="Gene3D" id="3.80.10.10">
    <property type="entry name" value="Ribonuclease Inhibitor"/>
    <property type="match status" value="1"/>
</dbReference>
<keyword evidence="1" id="KW-0611">Plant defense</keyword>
<keyword evidence="3" id="KW-1185">Reference proteome</keyword>
<dbReference type="AlphaFoldDB" id="A0AAW1I2I7"/>
<dbReference type="InterPro" id="IPR032675">
    <property type="entry name" value="LRR_dom_sf"/>
</dbReference>
<accession>A0AAW1I2I7</accession>
<protein>
    <submittedName>
        <fullName evidence="2">Uncharacterized protein</fullName>
    </submittedName>
</protein>
<dbReference type="PANTHER" id="PTHR36766">
    <property type="entry name" value="PLANT BROAD-SPECTRUM MILDEW RESISTANCE PROTEIN RPW8"/>
    <property type="match status" value="1"/>
</dbReference>
<evidence type="ECO:0000313" key="2">
    <source>
        <dbReference type="EMBL" id="KAK9682827.1"/>
    </source>
</evidence>
<comment type="caution">
    <text evidence="2">The sequence shown here is derived from an EMBL/GenBank/DDBJ whole genome shotgun (WGS) entry which is preliminary data.</text>
</comment>
<sequence length="283" mass="32808">MPIYICRHFIYYKVAPQTFHILEGSAEEKSWAMFKSIAFSSEVSKEDRTKILDFKIDPKILNMCANNPCAIKIHSFHSSTKTTLDEWTHFVEVVWPSIPVPPLETIASIFNFVAFKRLPFLIKRCLLFRSLFPKDYEFNRVDPNLWLVREFKFKNIQTAVDFELSVCLTALETMSICWIYNFKELPEWIGSPNHLCRIVVRTCPSLSTIPESLGHLMDVSSDLRVEFGCCGTGIIFSESAVTANYKGMSQPRKKYVLRSWLYLKFFSYCNLQVCCLCKIVLVL</sequence>
<dbReference type="Proteomes" id="UP001443914">
    <property type="component" value="Unassembled WGS sequence"/>
</dbReference>
<name>A0AAW1I2I7_SAPOF</name>
<reference evidence="2" key="1">
    <citation type="submission" date="2024-03" db="EMBL/GenBank/DDBJ databases">
        <title>WGS assembly of Saponaria officinalis var. Norfolk2.</title>
        <authorList>
            <person name="Jenkins J."/>
            <person name="Shu S."/>
            <person name="Grimwood J."/>
            <person name="Barry K."/>
            <person name="Goodstein D."/>
            <person name="Schmutz J."/>
            <person name="Leebens-Mack J."/>
            <person name="Osbourn A."/>
        </authorList>
    </citation>
    <scope>NUCLEOTIDE SEQUENCE [LARGE SCALE GENOMIC DNA]</scope>
    <source>
        <strain evidence="2">JIC</strain>
    </source>
</reference>
<proteinExistence type="predicted"/>
<evidence type="ECO:0000256" key="1">
    <source>
        <dbReference type="ARBA" id="ARBA00022821"/>
    </source>
</evidence>
<dbReference type="EMBL" id="JBDFQZ010000010">
    <property type="protein sequence ID" value="KAK9682827.1"/>
    <property type="molecule type" value="Genomic_DNA"/>
</dbReference>